<sequence length="141" mass="15363">MPVPVFTFVSVLILVLYLIQVLMLILVLWPRLLSNSLFVRALGLVLALVLAYRRGLETIVSTVGGSRIEIRIGIGIGIKTKTRSGLRIKTGLGIGTTTNVDTSLALDRIGNGRWFEFTVPERGLNVSTTARAEQLRFGVVG</sequence>
<evidence type="ECO:0000313" key="3">
    <source>
        <dbReference type="Proteomes" id="UP001321018"/>
    </source>
</evidence>
<feature type="transmembrane region" description="Helical" evidence="1">
    <location>
        <begin position="6"/>
        <end position="30"/>
    </location>
</feature>
<accession>A0AAP3E1A3</accession>
<evidence type="ECO:0000313" key="2">
    <source>
        <dbReference type="EMBL" id="MCU4741291.1"/>
    </source>
</evidence>
<name>A0AAP3E1A3_9EURY</name>
<protein>
    <submittedName>
        <fullName evidence="2">Uncharacterized protein</fullName>
    </submittedName>
</protein>
<proteinExistence type="predicted"/>
<reference evidence="2" key="1">
    <citation type="submission" date="2022-09" db="EMBL/GenBank/DDBJ databases">
        <title>Enrichment on poylsaccharides allowed isolation of novel metabolic and taxonomic groups of Haloarchaea.</title>
        <authorList>
            <person name="Sorokin D.Y."/>
            <person name="Elcheninov A.G."/>
            <person name="Khizhniak T.V."/>
            <person name="Kolganova T.V."/>
            <person name="Kublanov I.V."/>
        </authorList>
    </citation>
    <scope>NUCLEOTIDE SEQUENCE</scope>
    <source>
        <strain evidence="2">AArc-xg1-1</strain>
    </source>
</reference>
<dbReference type="RefSeq" id="WP_338003132.1">
    <property type="nucleotide sequence ID" value="NZ_JAOPKA010000004.1"/>
</dbReference>
<comment type="caution">
    <text evidence="2">The sequence shown here is derived from an EMBL/GenBank/DDBJ whole genome shotgun (WGS) entry which is preliminary data.</text>
</comment>
<feature type="transmembrane region" description="Helical" evidence="1">
    <location>
        <begin position="37"/>
        <end position="53"/>
    </location>
</feature>
<keyword evidence="1" id="KW-0812">Transmembrane</keyword>
<dbReference type="AlphaFoldDB" id="A0AAP3E1A3"/>
<keyword evidence="1" id="KW-0472">Membrane</keyword>
<gene>
    <name evidence="2" type="ORF">OB960_07740</name>
</gene>
<organism evidence="2 3">
    <name type="scientific">Natronoglomus mannanivorans</name>
    <dbReference type="NCBI Taxonomy" id="2979990"/>
    <lineage>
        <taxon>Archaea</taxon>
        <taxon>Methanobacteriati</taxon>
        <taxon>Methanobacteriota</taxon>
        <taxon>Stenosarchaea group</taxon>
        <taxon>Halobacteria</taxon>
        <taxon>Halobacteriales</taxon>
        <taxon>Natrialbaceae</taxon>
        <taxon>Natronoglomus</taxon>
    </lineage>
</organism>
<dbReference type="EMBL" id="JAOPKA010000004">
    <property type="protein sequence ID" value="MCU4741291.1"/>
    <property type="molecule type" value="Genomic_DNA"/>
</dbReference>
<evidence type="ECO:0000256" key="1">
    <source>
        <dbReference type="SAM" id="Phobius"/>
    </source>
</evidence>
<dbReference type="Proteomes" id="UP001321018">
    <property type="component" value="Unassembled WGS sequence"/>
</dbReference>
<keyword evidence="1" id="KW-1133">Transmembrane helix</keyword>